<organism evidence="1 2">
    <name type="scientific">Aspergillus oryzae</name>
    <name type="common">Yellow koji mold</name>
    <dbReference type="NCBI Taxonomy" id="5062"/>
    <lineage>
        <taxon>Eukaryota</taxon>
        <taxon>Fungi</taxon>
        <taxon>Dikarya</taxon>
        <taxon>Ascomycota</taxon>
        <taxon>Pezizomycotina</taxon>
        <taxon>Eurotiomycetes</taxon>
        <taxon>Eurotiomycetidae</taxon>
        <taxon>Eurotiales</taxon>
        <taxon>Aspergillaceae</taxon>
        <taxon>Aspergillus</taxon>
        <taxon>Aspergillus subgen. Circumdati</taxon>
    </lineage>
</organism>
<accession>A0AAN5BWY7</accession>
<protein>
    <submittedName>
        <fullName evidence="1">Unnamed protein product</fullName>
    </submittedName>
</protein>
<dbReference type="EMBL" id="BSYA01000047">
    <property type="protein sequence ID" value="GMG28628.1"/>
    <property type="molecule type" value="Genomic_DNA"/>
</dbReference>
<comment type="caution">
    <text evidence="1">The sequence shown here is derived from an EMBL/GenBank/DDBJ whole genome shotgun (WGS) entry which is preliminary data.</text>
</comment>
<proteinExistence type="predicted"/>
<dbReference type="PANTHER" id="PTHR34315:SF1">
    <property type="entry name" value="INTRADIOL RING-CLEAVAGE DIOXYGENASES DOMAIN-CONTAINING PROTEIN-RELATED"/>
    <property type="match status" value="1"/>
</dbReference>
<dbReference type="InterPro" id="IPR015889">
    <property type="entry name" value="Intradiol_dOase_core"/>
</dbReference>
<sequence>MSPKTSRACRCSWTSSSSIPTPANPSLRSTRISGTAMPRCVYQAHSQLPEAIEHQKTDFNMLQGVYSGVVASGNGNSNDDSNLNTTFLRGVQPSGHDGVVRFESIFPGHYTGRAIHIHGMTKILPNGTIAGMYDGHSSHVGQIFFDQDLISEVEKNIPYSTNTQELTENADDSILSTEADTTDPFMEYVLLGDDVSDGIFAWISIGIDAKRDDSLSPEGYWTETGGEVNDNFSMNMAGMGDLPTGAVSSAAPSASA</sequence>
<evidence type="ECO:0000313" key="1">
    <source>
        <dbReference type="EMBL" id="GMG28628.1"/>
    </source>
</evidence>
<dbReference type="Gene3D" id="2.60.130.10">
    <property type="entry name" value="Aromatic compound dioxygenase"/>
    <property type="match status" value="1"/>
</dbReference>
<dbReference type="SUPFAM" id="SSF49482">
    <property type="entry name" value="Aromatic compound dioxygenase"/>
    <property type="match status" value="1"/>
</dbReference>
<dbReference type="GO" id="GO:0016702">
    <property type="term" value="F:oxidoreductase activity, acting on single donors with incorporation of molecular oxygen, incorporation of two atoms of oxygen"/>
    <property type="evidence" value="ECO:0007669"/>
    <property type="project" value="InterPro"/>
</dbReference>
<name>A0AAN5BWY7_ASPOZ</name>
<dbReference type="AlphaFoldDB" id="A0AAN5BWY7"/>
<evidence type="ECO:0000313" key="2">
    <source>
        <dbReference type="Proteomes" id="UP001165205"/>
    </source>
</evidence>
<dbReference type="Proteomes" id="UP001165205">
    <property type="component" value="Unassembled WGS sequence"/>
</dbReference>
<dbReference type="PANTHER" id="PTHR34315">
    <property type="match status" value="1"/>
</dbReference>
<dbReference type="GO" id="GO:0005506">
    <property type="term" value="F:iron ion binding"/>
    <property type="evidence" value="ECO:0007669"/>
    <property type="project" value="InterPro"/>
</dbReference>
<reference evidence="1" key="1">
    <citation type="submission" date="2023-04" db="EMBL/GenBank/DDBJ databases">
        <title>Aspergillus oryzae NBRC 4228.</title>
        <authorList>
            <person name="Ichikawa N."/>
            <person name="Sato H."/>
            <person name="Tonouchi N."/>
        </authorList>
    </citation>
    <scope>NUCLEOTIDE SEQUENCE</scope>
    <source>
        <strain evidence="1">NBRC 4228</strain>
    </source>
</reference>
<gene>
    <name evidence="1" type="ORF">Aory04_000502400</name>
</gene>